<feature type="transmembrane region" description="Helical" evidence="6">
    <location>
        <begin position="74"/>
        <end position="97"/>
    </location>
</feature>
<feature type="transmembrane region" description="Helical" evidence="6">
    <location>
        <begin position="227"/>
        <end position="249"/>
    </location>
</feature>
<dbReference type="AlphaFoldDB" id="A0A1G7EF53"/>
<evidence type="ECO:0000256" key="3">
    <source>
        <dbReference type="ARBA" id="ARBA00022989"/>
    </source>
</evidence>
<evidence type="ECO:0000313" key="9">
    <source>
        <dbReference type="Proteomes" id="UP000198922"/>
    </source>
</evidence>
<feature type="transmembrane region" description="Helical" evidence="6">
    <location>
        <begin position="137"/>
        <end position="158"/>
    </location>
</feature>
<accession>A0A1G7EF53</accession>
<dbReference type="InterPro" id="IPR004837">
    <property type="entry name" value="NaCa_Exmemb"/>
</dbReference>
<dbReference type="RefSeq" id="WP_090111778.1">
    <property type="nucleotide sequence ID" value="NZ_FNAT01000003.1"/>
</dbReference>
<keyword evidence="9" id="KW-1185">Reference proteome</keyword>
<feature type="transmembrane region" description="Helical" evidence="6">
    <location>
        <begin position="46"/>
        <end position="68"/>
    </location>
</feature>
<sequence length="342" mass="35790">MIKDLPLPLLLAVFALAGAAVVFSSIRATRLADIIADRTRMGEAMVGGIILGGATSLAGVVVSVNAALSGDASFAFSNAVGGIAAQTLFLAIADLIYRRANLEHAAAEPANLIQAVMLMILLSLPLCAIAGPEIAYLGVHPVSVVLFLAYLYGVRLSARVSEQPMWRPVMTSDTRTDEPEDSEEANRSARGPALRFAALVAVMGLGGWVISQVGGTFIERFGLRSSLVGSLITAVVTSLPEFVTTLVAVRRGALQLAVGGIIGGNTFDTLFLVASDLSFRDGSLYHAMGTSDLYWLGTGLLMTGILLAGLIARQRRGPARIGFESVAMLGVYLVAVIIEVMG</sequence>
<feature type="transmembrane region" description="Helical" evidence="6">
    <location>
        <begin position="109"/>
        <end position="131"/>
    </location>
</feature>
<keyword evidence="4 6" id="KW-0472">Membrane</keyword>
<keyword evidence="2 6" id="KW-0812">Transmembrane</keyword>
<gene>
    <name evidence="8" type="ORF">SAMN04488567_2136</name>
</gene>
<dbReference type="Proteomes" id="UP000198922">
    <property type="component" value="Unassembled WGS sequence"/>
</dbReference>
<evidence type="ECO:0000256" key="4">
    <source>
        <dbReference type="ARBA" id="ARBA00023136"/>
    </source>
</evidence>
<feature type="domain" description="Sodium/calcium exchanger membrane region" evidence="7">
    <location>
        <begin position="197"/>
        <end position="338"/>
    </location>
</feature>
<comment type="subcellular location">
    <subcellularLocation>
        <location evidence="1">Membrane</location>
        <topology evidence="1">Multi-pass membrane protein</topology>
    </subcellularLocation>
</comment>
<feature type="transmembrane region" description="Helical" evidence="6">
    <location>
        <begin position="256"/>
        <end position="274"/>
    </location>
</feature>
<reference evidence="9" key="1">
    <citation type="submission" date="2016-10" db="EMBL/GenBank/DDBJ databases">
        <authorList>
            <person name="Varghese N."/>
            <person name="Submissions S."/>
        </authorList>
    </citation>
    <scope>NUCLEOTIDE SEQUENCE [LARGE SCALE GENOMIC DNA]</scope>
    <source>
        <strain evidence="9">DSM 21424</strain>
    </source>
</reference>
<dbReference type="OrthoDB" id="153124at2"/>
<evidence type="ECO:0000256" key="5">
    <source>
        <dbReference type="SAM" id="MobiDB-lite"/>
    </source>
</evidence>
<dbReference type="STRING" id="521013.SAMN04488567_2136"/>
<feature type="transmembrane region" description="Helical" evidence="6">
    <location>
        <begin position="196"/>
        <end position="215"/>
    </location>
</feature>
<dbReference type="EMBL" id="FNAT01000003">
    <property type="protein sequence ID" value="SDE62281.1"/>
    <property type="molecule type" value="Genomic_DNA"/>
</dbReference>
<evidence type="ECO:0000259" key="7">
    <source>
        <dbReference type="Pfam" id="PF01699"/>
    </source>
</evidence>
<name>A0A1G7EF53_9RHOB</name>
<feature type="transmembrane region" description="Helical" evidence="6">
    <location>
        <begin position="6"/>
        <end position="26"/>
    </location>
</feature>
<protein>
    <submittedName>
        <fullName evidence="8">Cation:H+ antiporter</fullName>
    </submittedName>
</protein>
<keyword evidence="3 6" id="KW-1133">Transmembrane helix</keyword>
<feature type="domain" description="Sodium/calcium exchanger membrane region" evidence="7">
    <location>
        <begin position="10"/>
        <end position="128"/>
    </location>
</feature>
<dbReference type="GO" id="GO:0016020">
    <property type="term" value="C:membrane"/>
    <property type="evidence" value="ECO:0007669"/>
    <property type="project" value="UniProtKB-SubCell"/>
</dbReference>
<feature type="transmembrane region" description="Helical" evidence="6">
    <location>
        <begin position="294"/>
        <end position="312"/>
    </location>
</feature>
<feature type="transmembrane region" description="Helical" evidence="6">
    <location>
        <begin position="321"/>
        <end position="341"/>
    </location>
</feature>
<dbReference type="Gene3D" id="1.20.1420.30">
    <property type="entry name" value="NCX, central ion-binding region"/>
    <property type="match status" value="2"/>
</dbReference>
<dbReference type="InterPro" id="IPR044880">
    <property type="entry name" value="NCX_ion-bd_dom_sf"/>
</dbReference>
<evidence type="ECO:0000256" key="6">
    <source>
        <dbReference type="SAM" id="Phobius"/>
    </source>
</evidence>
<organism evidence="8 9">
    <name type="scientific">Limimaricola pyoseonensis</name>
    <dbReference type="NCBI Taxonomy" id="521013"/>
    <lineage>
        <taxon>Bacteria</taxon>
        <taxon>Pseudomonadati</taxon>
        <taxon>Pseudomonadota</taxon>
        <taxon>Alphaproteobacteria</taxon>
        <taxon>Rhodobacterales</taxon>
        <taxon>Paracoccaceae</taxon>
        <taxon>Limimaricola</taxon>
    </lineage>
</organism>
<evidence type="ECO:0000313" key="8">
    <source>
        <dbReference type="EMBL" id="SDE62281.1"/>
    </source>
</evidence>
<dbReference type="GO" id="GO:0055085">
    <property type="term" value="P:transmembrane transport"/>
    <property type="evidence" value="ECO:0007669"/>
    <property type="project" value="InterPro"/>
</dbReference>
<proteinExistence type="predicted"/>
<dbReference type="Pfam" id="PF01699">
    <property type="entry name" value="Na_Ca_ex"/>
    <property type="match status" value="2"/>
</dbReference>
<evidence type="ECO:0000256" key="2">
    <source>
        <dbReference type="ARBA" id="ARBA00022692"/>
    </source>
</evidence>
<feature type="region of interest" description="Disordered" evidence="5">
    <location>
        <begin position="169"/>
        <end position="189"/>
    </location>
</feature>
<evidence type="ECO:0000256" key="1">
    <source>
        <dbReference type="ARBA" id="ARBA00004141"/>
    </source>
</evidence>